<dbReference type="Pfam" id="PF04542">
    <property type="entry name" value="Sigma70_r2"/>
    <property type="match status" value="1"/>
</dbReference>
<dbReference type="OrthoDB" id="7427418at2"/>
<reference evidence="3" key="1">
    <citation type="submission" date="2017-11" db="EMBL/GenBank/DDBJ databases">
        <title>The complete genome sequence of Sphingopyxis pomeranensis sp. nov. strain WS5A3p.</title>
        <authorList>
            <person name="Kaminski M.A."/>
        </authorList>
    </citation>
    <scope>NUCLEOTIDE SEQUENCE [LARGE SCALE GENOMIC DNA]</scope>
    <source>
        <strain evidence="3">WS5A3p</strain>
    </source>
</reference>
<evidence type="ECO:0000313" key="3">
    <source>
        <dbReference type="Proteomes" id="UP000238954"/>
    </source>
</evidence>
<gene>
    <name evidence="2" type="ORF">CVO77_12190</name>
</gene>
<organism evidence="2 3">
    <name type="scientific">Sphingopyxis lindanitolerans</name>
    <dbReference type="NCBI Taxonomy" id="2054227"/>
    <lineage>
        <taxon>Bacteria</taxon>
        <taxon>Pseudomonadati</taxon>
        <taxon>Pseudomonadota</taxon>
        <taxon>Alphaproteobacteria</taxon>
        <taxon>Sphingomonadales</taxon>
        <taxon>Sphingomonadaceae</taxon>
        <taxon>Sphingopyxis</taxon>
    </lineage>
</organism>
<dbReference type="GO" id="GO:0003700">
    <property type="term" value="F:DNA-binding transcription factor activity"/>
    <property type="evidence" value="ECO:0007669"/>
    <property type="project" value="InterPro"/>
</dbReference>
<evidence type="ECO:0000259" key="1">
    <source>
        <dbReference type="Pfam" id="PF04542"/>
    </source>
</evidence>
<evidence type="ECO:0000313" key="2">
    <source>
        <dbReference type="EMBL" id="PQM25872.1"/>
    </source>
</evidence>
<protein>
    <submittedName>
        <fullName evidence="2">RNA polymerase subunit sigma-70</fullName>
    </submittedName>
</protein>
<feature type="domain" description="RNA polymerase sigma-70 region 2" evidence="1">
    <location>
        <begin position="46"/>
        <end position="98"/>
    </location>
</feature>
<dbReference type="InterPro" id="IPR013325">
    <property type="entry name" value="RNA_pol_sigma_r2"/>
</dbReference>
<sequence length="235" mass="25561">MSAKSDALEAAVTELIQARTALDAMPGPRARSRVDRAFAHLAALAAPRVRYFTRSYGLADVAEDAAQACAIALHRAAERYDPARARFTTYVNWQIRAELQALRLRLHGDQRCAGRRAVGAILSFEALVDEGIAEGLVDPAAEETTERAAADGLAGLVADRLVADWVARREKALLRTPRGAATPGRIAARVSEEGALVRRQLTHTEVLIERLGEADRHIVRRAFADMARMVGAKPH</sequence>
<dbReference type="EMBL" id="PHFW01000003">
    <property type="protein sequence ID" value="PQM25872.1"/>
    <property type="molecule type" value="Genomic_DNA"/>
</dbReference>
<dbReference type="Proteomes" id="UP000238954">
    <property type="component" value="Chromosome"/>
</dbReference>
<accession>A0A2S8B0I0</accession>
<keyword evidence="3" id="KW-1185">Reference proteome</keyword>
<proteinExistence type="predicted"/>
<name>A0A2S8B0I0_9SPHN</name>
<dbReference type="Gene3D" id="1.10.1740.10">
    <property type="match status" value="1"/>
</dbReference>
<dbReference type="SUPFAM" id="SSF88946">
    <property type="entry name" value="Sigma2 domain of RNA polymerase sigma factors"/>
    <property type="match status" value="1"/>
</dbReference>
<dbReference type="GO" id="GO:0006352">
    <property type="term" value="P:DNA-templated transcription initiation"/>
    <property type="evidence" value="ECO:0007669"/>
    <property type="project" value="InterPro"/>
</dbReference>
<dbReference type="AlphaFoldDB" id="A0A2S8B0I0"/>
<comment type="caution">
    <text evidence="2">The sequence shown here is derived from an EMBL/GenBank/DDBJ whole genome shotgun (WGS) entry which is preliminary data.</text>
</comment>
<dbReference type="InterPro" id="IPR007627">
    <property type="entry name" value="RNA_pol_sigma70_r2"/>
</dbReference>
<dbReference type="RefSeq" id="WP_105999294.1">
    <property type="nucleotide sequence ID" value="NZ_CM009578.1"/>
</dbReference>